<dbReference type="PANTHER" id="PTHR40068">
    <property type="entry name" value="TRANSCRIPTION REPRESSOR NIAR-RELATED"/>
    <property type="match status" value="1"/>
</dbReference>
<sequence length="200" mass="22175">MATVLRSHEAAHRGRPRGNKPAVGQQEEHREDREMDASERRQAILDRLQEADTPLAAAWLGEQLGASRQIVVGDVALLRAAGHAIRATNRGYVLARPTSRPRRVFHVQHGRDQVAAELAAIIDAGGTALDTIIEHRLYGQITVDLLIHNHTELDLFLERMTESSTLSELTNGWHAHTVEADSEAQLNTIESRLSELGILR</sequence>
<feature type="binding site" evidence="1">
    <location>
        <position position="176"/>
    </location>
    <ligand>
        <name>Ni(2+)</name>
        <dbReference type="ChEBI" id="CHEBI:49786"/>
    </ligand>
</feature>
<proteinExistence type="predicted"/>
<dbReference type="EMBL" id="FQTT01000010">
    <property type="protein sequence ID" value="SHE25173.1"/>
    <property type="molecule type" value="Genomic_DNA"/>
</dbReference>
<gene>
    <name evidence="5" type="ORF">ACGLYG10_1388</name>
</gene>
<dbReference type="InterPro" id="IPR004173">
    <property type="entry name" value="3H_domain"/>
</dbReference>
<evidence type="ECO:0008006" key="7">
    <source>
        <dbReference type="Google" id="ProtNLM"/>
    </source>
</evidence>
<dbReference type="Proteomes" id="UP000184291">
    <property type="component" value="Unassembled WGS sequence"/>
</dbReference>
<evidence type="ECO:0000259" key="3">
    <source>
        <dbReference type="Pfam" id="PF02829"/>
    </source>
</evidence>
<feature type="compositionally biased region" description="Basic and acidic residues" evidence="2">
    <location>
        <begin position="26"/>
        <end position="39"/>
    </location>
</feature>
<dbReference type="Pfam" id="PF08279">
    <property type="entry name" value="HTH_11"/>
    <property type="match status" value="1"/>
</dbReference>
<keyword evidence="6" id="KW-1185">Reference proteome</keyword>
<evidence type="ECO:0000313" key="5">
    <source>
        <dbReference type="EMBL" id="SHE25173.1"/>
    </source>
</evidence>
<feature type="binding site" evidence="1">
    <location>
        <position position="117"/>
    </location>
    <ligand>
        <name>Ni(2+)</name>
        <dbReference type="ChEBI" id="CHEBI:49786"/>
    </ligand>
</feature>
<accession>A0A1M4RYW2</accession>
<dbReference type="InterPro" id="IPR013196">
    <property type="entry name" value="HTH_11"/>
</dbReference>
<dbReference type="SUPFAM" id="SSF75500">
    <property type="entry name" value="Putative transcriptional regulator TM1602, C-terminal domain"/>
    <property type="match status" value="1"/>
</dbReference>
<dbReference type="Gene3D" id="3.30.1340.20">
    <property type="entry name" value="3H domain"/>
    <property type="match status" value="1"/>
</dbReference>
<feature type="binding site" evidence="1">
    <location>
        <position position="174"/>
    </location>
    <ligand>
        <name>Ni(2+)</name>
        <dbReference type="ChEBI" id="CHEBI:49786"/>
    </ligand>
</feature>
<name>A0A1M4RYW2_9ACTO</name>
<feature type="binding site" evidence="1">
    <location>
        <position position="109"/>
    </location>
    <ligand>
        <name>Ni(2+)</name>
        <dbReference type="ChEBI" id="CHEBI:49786"/>
    </ligand>
</feature>
<dbReference type="InterPro" id="IPR026043">
    <property type="entry name" value="NadR"/>
</dbReference>
<dbReference type="PIRSF" id="PIRSF037847">
    <property type="entry name" value="NiaR"/>
    <property type="match status" value="1"/>
</dbReference>
<dbReference type="SUPFAM" id="SSF46785">
    <property type="entry name" value="Winged helix' DNA-binding domain"/>
    <property type="match status" value="1"/>
</dbReference>
<dbReference type="GO" id="GO:0046872">
    <property type="term" value="F:metal ion binding"/>
    <property type="evidence" value="ECO:0007669"/>
    <property type="project" value="UniProtKB-KW"/>
</dbReference>
<feature type="domain" description="Helix-turn-helix type 11" evidence="4">
    <location>
        <begin position="40"/>
        <end position="92"/>
    </location>
</feature>
<dbReference type="AlphaFoldDB" id="A0A1M4RYW2"/>
<feature type="domain" description="3H" evidence="3">
    <location>
        <begin position="106"/>
        <end position="199"/>
    </location>
</feature>
<dbReference type="InterPro" id="IPR036388">
    <property type="entry name" value="WH-like_DNA-bd_sf"/>
</dbReference>
<keyword evidence="1" id="KW-0533">Nickel</keyword>
<feature type="compositionally biased region" description="Basic and acidic residues" evidence="2">
    <location>
        <begin position="1"/>
        <end position="12"/>
    </location>
</feature>
<evidence type="ECO:0000313" key="6">
    <source>
        <dbReference type="Proteomes" id="UP000184291"/>
    </source>
</evidence>
<dbReference type="Gene3D" id="1.10.10.10">
    <property type="entry name" value="Winged helix-like DNA-binding domain superfamily/Winged helix DNA-binding domain"/>
    <property type="match status" value="1"/>
</dbReference>
<keyword evidence="1" id="KW-0479">Metal-binding</keyword>
<protein>
    <recommendedName>
        <fullName evidence="7">Transcription repressor NadR</fullName>
    </recommendedName>
</protein>
<reference evidence="6" key="1">
    <citation type="submission" date="2016-09" db="EMBL/GenBank/DDBJ databases">
        <authorList>
            <person name="Strepis N."/>
        </authorList>
    </citation>
    <scope>NUCLEOTIDE SEQUENCE [LARGE SCALE GENOMIC DNA]</scope>
</reference>
<dbReference type="InterPro" id="IPR036390">
    <property type="entry name" value="WH_DNA-bd_sf"/>
</dbReference>
<evidence type="ECO:0000256" key="1">
    <source>
        <dbReference type="PIRSR" id="PIRSR037847-1"/>
    </source>
</evidence>
<organism evidence="5 6">
    <name type="scientific">Actinomyces glycerinitolerans</name>
    <dbReference type="NCBI Taxonomy" id="1892869"/>
    <lineage>
        <taxon>Bacteria</taxon>
        <taxon>Bacillati</taxon>
        <taxon>Actinomycetota</taxon>
        <taxon>Actinomycetes</taxon>
        <taxon>Actinomycetales</taxon>
        <taxon>Actinomycetaceae</taxon>
        <taxon>Actinomyces</taxon>
    </lineage>
</organism>
<dbReference type="PANTHER" id="PTHR40068:SF1">
    <property type="entry name" value="TRANSCRIPTION REPRESSOR NIAR-RELATED"/>
    <property type="match status" value="1"/>
</dbReference>
<dbReference type="Pfam" id="PF02829">
    <property type="entry name" value="3H"/>
    <property type="match status" value="1"/>
</dbReference>
<dbReference type="InterPro" id="IPR035922">
    <property type="entry name" value="3H_dom_sf"/>
</dbReference>
<evidence type="ECO:0000256" key="2">
    <source>
        <dbReference type="SAM" id="MobiDB-lite"/>
    </source>
</evidence>
<evidence type="ECO:0000259" key="4">
    <source>
        <dbReference type="Pfam" id="PF08279"/>
    </source>
</evidence>
<feature type="region of interest" description="Disordered" evidence="2">
    <location>
        <begin position="1"/>
        <end position="39"/>
    </location>
</feature>